<evidence type="ECO:0000313" key="9">
    <source>
        <dbReference type="Proteomes" id="UP001295740"/>
    </source>
</evidence>
<feature type="region of interest" description="Disordered" evidence="5">
    <location>
        <begin position="557"/>
        <end position="583"/>
    </location>
</feature>
<gene>
    <name evidence="8" type="ORF">KHLLAP_LOCUS14670</name>
</gene>
<evidence type="ECO:0000256" key="4">
    <source>
        <dbReference type="ARBA" id="ARBA00023136"/>
    </source>
</evidence>
<feature type="domain" description="Major facilitator superfamily (MFS) profile" evidence="7">
    <location>
        <begin position="69"/>
        <end position="554"/>
    </location>
</feature>
<keyword evidence="2 6" id="KW-0812">Transmembrane</keyword>
<dbReference type="InterPro" id="IPR036259">
    <property type="entry name" value="MFS_trans_sf"/>
</dbReference>
<feature type="transmembrane region" description="Helical" evidence="6">
    <location>
        <begin position="260"/>
        <end position="279"/>
    </location>
</feature>
<feature type="region of interest" description="Disordered" evidence="5">
    <location>
        <begin position="1"/>
        <end position="23"/>
    </location>
</feature>
<dbReference type="Pfam" id="PF07690">
    <property type="entry name" value="MFS_1"/>
    <property type="match status" value="1"/>
</dbReference>
<evidence type="ECO:0000256" key="5">
    <source>
        <dbReference type="SAM" id="MobiDB-lite"/>
    </source>
</evidence>
<name>A0AAI8VZZ9_9PEZI</name>
<evidence type="ECO:0000256" key="3">
    <source>
        <dbReference type="ARBA" id="ARBA00022989"/>
    </source>
</evidence>
<dbReference type="AlphaFoldDB" id="A0AAI8VZZ9"/>
<dbReference type="InterPro" id="IPR020846">
    <property type="entry name" value="MFS_dom"/>
</dbReference>
<dbReference type="GO" id="GO:0005886">
    <property type="term" value="C:plasma membrane"/>
    <property type="evidence" value="ECO:0007669"/>
    <property type="project" value="TreeGrafter"/>
</dbReference>
<feature type="transmembrane region" description="Helical" evidence="6">
    <location>
        <begin position="291"/>
        <end position="310"/>
    </location>
</feature>
<dbReference type="PROSITE" id="PS50850">
    <property type="entry name" value="MFS"/>
    <property type="match status" value="1"/>
</dbReference>
<feature type="transmembrane region" description="Helical" evidence="6">
    <location>
        <begin position="530"/>
        <end position="549"/>
    </location>
</feature>
<dbReference type="GO" id="GO:0022857">
    <property type="term" value="F:transmembrane transporter activity"/>
    <property type="evidence" value="ECO:0007669"/>
    <property type="project" value="InterPro"/>
</dbReference>
<feature type="transmembrane region" description="Helical" evidence="6">
    <location>
        <begin position="464"/>
        <end position="484"/>
    </location>
</feature>
<dbReference type="Gene3D" id="1.20.1720.10">
    <property type="entry name" value="Multidrug resistance protein D"/>
    <property type="match status" value="1"/>
</dbReference>
<keyword evidence="9" id="KW-1185">Reference proteome</keyword>
<feature type="transmembrane region" description="Helical" evidence="6">
    <location>
        <begin position="224"/>
        <end position="244"/>
    </location>
</feature>
<evidence type="ECO:0000256" key="6">
    <source>
        <dbReference type="SAM" id="Phobius"/>
    </source>
</evidence>
<feature type="transmembrane region" description="Helical" evidence="6">
    <location>
        <begin position="134"/>
        <end position="151"/>
    </location>
</feature>
<organism evidence="8 9">
    <name type="scientific">Anthostomella pinea</name>
    <dbReference type="NCBI Taxonomy" id="933095"/>
    <lineage>
        <taxon>Eukaryota</taxon>
        <taxon>Fungi</taxon>
        <taxon>Dikarya</taxon>
        <taxon>Ascomycota</taxon>
        <taxon>Pezizomycotina</taxon>
        <taxon>Sordariomycetes</taxon>
        <taxon>Xylariomycetidae</taxon>
        <taxon>Xylariales</taxon>
        <taxon>Xylariaceae</taxon>
        <taxon>Anthostomella</taxon>
    </lineage>
</organism>
<feature type="compositionally biased region" description="Polar residues" evidence="5">
    <location>
        <begin position="1"/>
        <end position="11"/>
    </location>
</feature>
<dbReference type="EMBL" id="CAUWAG010000020">
    <property type="protein sequence ID" value="CAJ2514202.1"/>
    <property type="molecule type" value="Genomic_DNA"/>
</dbReference>
<evidence type="ECO:0000256" key="1">
    <source>
        <dbReference type="ARBA" id="ARBA00004141"/>
    </source>
</evidence>
<accession>A0AAI8VZZ9</accession>
<dbReference type="InterPro" id="IPR011701">
    <property type="entry name" value="MFS"/>
</dbReference>
<evidence type="ECO:0000259" key="7">
    <source>
        <dbReference type="PROSITE" id="PS50850"/>
    </source>
</evidence>
<keyword evidence="4 6" id="KW-0472">Membrane</keyword>
<dbReference type="Gene3D" id="1.20.1250.20">
    <property type="entry name" value="MFS general substrate transporter like domains"/>
    <property type="match status" value="1"/>
</dbReference>
<keyword evidence="3 6" id="KW-1133">Transmembrane helix</keyword>
<feature type="transmembrane region" description="Helical" evidence="6">
    <location>
        <begin position="331"/>
        <end position="351"/>
    </location>
</feature>
<feature type="transmembrane region" description="Helical" evidence="6">
    <location>
        <begin position="157"/>
        <end position="180"/>
    </location>
</feature>
<feature type="transmembrane region" description="Helical" evidence="6">
    <location>
        <begin position="363"/>
        <end position="385"/>
    </location>
</feature>
<protein>
    <submittedName>
        <fullName evidence="8">Uu.00g023210.m01.CDS01</fullName>
    </submittedName>
</protein>
<reference evidence="8" key="1">
    <citation type="submission" date="2023-10" db="EMBL/GenBank/DDBJ databases">
        <authorList>
            <person name="Hackl T."/>
        </authorList>
    </citation>
    <scope>NUCLEOTIDE SEQUENCE</scope>
</reference>
<feature type="compositionally biased region" description="Pro residues" evidence="5">
    <location>
        <begin position="561"/>
        <end position="573"/>
    </location>
</feature>
<proteinExistence type="predicted"/>
<sequence>MGPVNDTTSIAVSRPDAANGHDQAPMVEAQHLEAGRPTQMLNPAATDDSDAHQFDDQAQRLPFARMTAAYICLCFCYFISYLDMNSITTSTAVISDALEAGPSITWVGTAYLLGQTSCQPLYGRVSDIVGRKPVLLFSVGCIAFGGLLGGFAQNPQWLYLCRAISGTGSGGISSSVAIIVSDLVSLKSRGKYQGLISLAIGIGASTGPFVAAGLLATGPDGWRWAFRVPSIGAAGCCCLLIFFLPQKPVYGDWRAKVSKVDWLGVVTSVAGLVLLLIPINSGGSLWSWTNVKTISTITVGAVLLITFVAVEAYMARTPIIPLQLFRRRSPAILFITGILYDFVWQTTQYFVPLYFQTVRGYTPLQSATLILPFLLAQGLAGAASGPVMARLARYTNVLRIGFLLWTLGAGLKLLFNQGTSTAVCAVVLAIEGAGVGWVHQPGLVAQQANSRDQDRAVVTSTRNVLRSLGGVLGVAVSTAAYYAVLDRNLRGKVPDSLRTQVLSGTWRLGDRTTEVYQPAILDARMNGFKFVFAISVPLMALCLLAVFFVDDLELQGDAKPEPQPGTQPEPQPDAPQHREKVQA</sequence>
<dbReference type="Proteomes" id="UP001295740">
    <property type="component" value="Unassembled WGS sequence"/>
</dbReference>
<dbReference type="SUPFAM" id="SSF103473">
    <property type="entry name" value="MFS general substrate transporter"/>
    <property type="match status" value="1"/>
</dbReference>
<feature type="transmembrane region" description="Helical" evidence="6">
    <location>
        <begin position="63"/>
        <end position="82"/>
    </location>
</feature>
<dbReference type="PANTHER" id="PTHR23501">
    <property type="entry name" value="MAJOR FACILITATOR SUPERFAMILY"/>
    <property type="match status" value="1"/>
</dbReference>
<comment type="subcellular location">
    <subcellularLocation>
        <location evidence="1">Membrane</location>
        <topology evidence="1">Multi-pass membrane protein</topology>
    </subcellularLocation>
</comment>
<evidence type="ECO:0000313" key="8">
    <source>
        <dbReference type="EMBL" id="CAJ2514202.1"/>
    </source>
</evidence>
<evidence type="ECO:0000256" key="2">
    <source>
        <dbReference type="ARBA" id="ARBA00022692"/>
    </source>
</evidence>
<dbReference type="PANTHER" id="PTHR23501:SF78">
    <property type="entry name" value="MAJOR FACILITATOR SUPERFAMILY (MFS) PROFILE DOMAIN-CONTAINING PROTEIN-RELATED"/>
    <property type="match status" value="1"/>
</dbReference>
<comment type="caution">
    <text evidence="8">The sequence shown here is derived from an EMBL/GenBank/DDBJ whole genome shotgun (WGS) entry which is preliminary data.</text>
</comment>
<feature type="transmembrane region" description="Helical" evidence="6">
    <location>
        <begin position="192"/>
        <end position="218"/>
    </location>
</feature>